<keyword evidence="1" id="KW-0732">Signal</keyword>
<dbReference type="Pfam" id="PF13416">
    <property type="entry name" value="SBP_bac_8"/>
    <property type="match status" value="1"/>
</dbReference>
<comment type="caution">
    <text evidence="2">The sequence shown here is derived from an EMBL/GenBank/DDBJ whole genome shotgun (WGS) entry which is preliminary data.</text>
</comment>
<evidence type="ECO:0000256" key="1">
    <source>
        <dbReference type="SAM" id="SignalP"/>
    </source>
</evidence>
<dbReference type="PROSITE" id="PS51257">
    <property type="entry name" value="PROKAR_LIPOPROTEIN"/>
    <property type="match status" value="1"/>
</dbReference>
<gene>
    <name evidence="2" type="ORF">DW687_00030</name>
</gene>
<feature type="signal peptide" evidence="1">
    <location>
        <begin position="1"/>
        <end position="20"/>
    </location>
</feature>
<dbReference type="InterPro" id="IPR006059">
    <property type="entry name" value="SBP"/>
</dbReference>
<proteinExistence type="predicted"/>
<dbReference type="EMBL" id="QUSM01000001">
    <property type="protein sequence ID" value="RGD75745.1"/>
    <property type="molecule type" value="Genomic_DNA"/>
</dbReference>
<dbReference type="SUPFAM" id="SSF53850">
    <property type="entry name" value="Periplasmic binding protein-like II"/>
    <property type="match status" value="1"/>
</dbReference>
<dbReference type="PANTHER" id="PTHR43649:SF12">
    <property type="entry name" value="DIACETYLCHITOBIOSE BINDING PROTEIN DASA"/>
    <property type="match status" value="1"/>
</dbReference>
<name>A0A3E3E3C0_9FIRM</name>
<feature type="chain" id="PRO_5039255854" evidence="1">
    <location>
        <begin position="21"/>
        <end position="487"/>
    </location>
</feature>
<dbReference type="Proteomes" id="UP000261212">
    <property type="component" value="Unassembled WGS sequence"/>
</dbReference>
<reference evidence="2 3" key="1">
    <citation type="submission" date="2018-08" db="EMBL/GenBank/DDBJ databases">
        <title>A genome reference for cultivated species of the human gut microbiota.</title>
        <authorList>
            <person name="Zou Y."/>
            <person name="Xue W."/>
            <person name="Luo G."/>
        </authorList>
    </citation>
    <scope>NUCLEOTIDE SEQUENCE [LARGE SCALE GENOMIC DNA]</scope>
    <source>
        <strain evidence="2 3">AM25-6</strain>
    </source>
</reference>
<dbReference type="AlphaFoldDB" id="A0A3E3E3C0"/>
<accession>A0A3E3E3C0</accession>
<sequence>MKKRITALVVSMLLIFGALTGCKSNDNPAGVKLDPNNPVTITVWHYYNGAQKVAFDNMIKEFNETVGLEEGIFVEGHNQGDVTQLEDSVMASINKKVGSKEIPNIFASYADTAYEIEKKGYLVDLNKYMSKDDISSYVDSYIEEGKISSNADELKIFPVAKSTEIFMLNKTAWDKFSKDTGSSLDELKTKEGLVNIAKKYYEWTDSLTPNVKNDGKAFYGRDAMANLFIIGSMQNGDELFKVENQKVTLNLNKENMKKIWDFYYVPYVKGYFSSYGKFRSDDVAIGEIASLTGSTTSANYFPDKVDSNGKSSKIETIVLEDPKFKDGKDYAVQQGAGMVVTKGTEQEEYASVVFLKWFTEEERNINFCGDSGYLPVKKDANNIDTFNKVIKENNINLNDKVKKTMDVAYDTLKNNTLYTNKAFDGGRNARKVLEYNLYDLAIEDRKEVEKALKNGKSLEEATKKYTSDKNFEKWYDSFSKALKDSVK</sequence>
<dbReference type="InterPro" id="IPR050490">
    <property type="entry name" value="Bact_solute-bd_prot1"/>
</dbReference>
<dbReference type="PANTHER" id="PTHR43649">
    <property type="entry name" value="ARABINOSE-BINDING PROTEIN-RELATED"/>
    <property type="match status" value="1"/>
</dbReference>
<dbReference type="RefSeq" id="WP_117530794.1">
    <property type="nucleotide sequence ID" value="NZ_QUSM01000001.1"/>
</dbReference>
<organism evidence="2 3">
    <name type="scientific">Anaerofustis stercorihominis</name>
    <dbReference type="NCBI Taxonomy" id="214853"/>
    <lineage>
        <taxon>Bacteria</taxon>
        <taxon>Bacillati</taxon>
        <taxon>Bacillota</taxon>
        <taxon>Clostridia</taxon>
        <taxon>Eubacteriales</taxon>
        <taxon>Eubacteriaceae</taxon>
        <taxon>Anaerofustis</taxon>
    </lineage>
</organism>
<dbReference type="Gene3D" id="3.40.190.10">
    <property type="entry name" value="Periplasmic binding protein-like II"/>
    <property type="match status" value="1"/>
</dbReference>
<evidence type="ECO:0000313" key="3">
    <source>
        <dbReference type="Proteomes" id="UP000261212"/>
    </source>
</evidence>
<evidence type="ECO:0000313" key="2">
    <source>
        <dbReference type="EMBL" id="RGD75745.1"/>
    </source>
</evidence>
<protein>
    <submittedName>
        <fullName evidence="2">Extracellular solute-binding protein</fullName>
    </submittedName>
</protein>